<evidence type="ECO:0000313" key="1">
    <source>
        <dbReference type="EMBL" id="PWA45120.1"/>
    </source>
</evidence>
<accession>A0A2U1L7Y2</accession>
<name>A0A2U1L7Y2_ARTAN</name>
<reference evidence="1 2" key="1">
    <citation type="journal article" date="2018" name="Mol. Plant">
        <title>The genome of Artemisia annua provides insight into the evolution of Asteraceae family and artemisinin biosynthesis.</title>
        <authorList>
            <person name="Shen Q."/>
            <person name="Zhang L."/>
            <person name="Liao Z."/>
            <person name="Wang S."/>
            <person name="Yan T."/>
            <person name="Shi P."/>
            <person name="Liu M."/>
            <person name="Fu X."/>
            <person name="Pan Q."/>
            <person name="Wang Y."/>
            <person name="Lv Z."/>
            <person name="Lu X."/>
            <person name="Zhang F."/>
            <person name="Jiang W."/>
            <person name="Ma Y."/>
            <person name="Chen M."/>
            <person name="Hao X."/>
            <person name="Li L."/>
            <person name="Tang Y."/>
            <person name="Lv G."/>
            <person name="Zhou Y."/>
            <person name="Sun X."/>
            <person name="Brodelius P.E."/>
            <person name="Rose J.K.C."/>
            <person name="Tang K."/>
        </authorList>
    </citation>
    <scope>NUCLEOTIDE SEQUENCE [LARGE SCALE GENOMIC DNA]</scope>
    <source>
        <strain evidence="2">cv. Huhao1</strain>
        <tissue evidence="1">Leaf</tissue>
    </source>
</reference>
<comment type="caution">
    <text evidence="1">The sequence shown here is derived from an EMBL/GenBank/DDBJ whole genome shotgun (WGS) entry which is preliminary data.</text>
</comment>
<organism evidence="1 2">
    <name type="scientific">Artemisia annua</name>
    <name type="common">Sweet wormwood</name>
    <dbReference type="NCBI Taxonomy" id="35608"/>
    <lineage>
        <taxon>Eukaryota</taxon>
        <taxon>Viridiplantae</taxon>
        <taxon>Streptophyta</taxon>
        <taxon>Embryophyta</taxon>
        <taxon>Tracheophyta</taxon>
        <taxon>Spermatophyta</taxon>
        <taxon>Magnoliopsida</taxon>
        <taxon>eudicotyledons</taxon>
        <taxon>Gunneridae</taxon>
        <taxon>Pentapetalae</taxon>
        <taxon>asterids</taxon>
        <taxon>campanulids</taxon>
        <taxon>Asterales</taxon>
        <taxon>Asteraceae</taxon>
        <taxon>Asteroideae</taxon>
        <taxon>Anthemideae</taxon>
        <taxon>Artemisiinae</taxon>
        <taxon>Artemisia</taxon>
    </lineage>
</organism>
<protein>
    <submittedName>
        <fullName evidence="1">Nucleic acid-binding, OB-fold protein</fullName>
    </submittedName>
</protein>
<dbReference type="EMBL" id="PKPP01010931">
    <property type="protein sequence ID" value="PWA45120.1"/>
    <property type="molecule type" value="Genomic_DNA"/>
</dbReference>
<gene>
    <name evidence="1" type="ORF">CTI12_AA520440</name>
</gene>
<keyword evidence="2" id="KW-1185">Reference proteome</keyword>
<dbReference type="SUPFAM" id="SSF50249">
    <property type="entry name" value="Nucleic acid-binding proteins"/>
    <property type="match status" value="1"/>
</dbReference>
<proteinExistence type="predicted"/>
<dbReference type="OrthoDB" id="1751331at2759"/>
<dbReference type="Gene3D" id="2.40.50.140">
    <property type="entry name" value="Nucleic acid-binding proteins"/>
    <property type="match status" value="1"/>
</dbReference>
<dbReference type="AlphaFoldDB" id="A0A2U1L7Y2"/>
<dbReference type="InterPro" id="IPR012340">
    <property type="entry name" value="NA-bd_OB-fold"/>
</dbReference>
<dbReference type="Proteomes" id="UP000245207">
    <property type="component" value="Unassembled WGS sequence"/>
</dbReference>
<sequence length="314" mass="35467">MEIPVATPGGSAPATETCAVQQSKDKGKGISVEEDIIYIMNLKPQDLNKPLKLKVYRKWASRNVPDPNPTGLCFILLDKQGGAIQANVQLWDMKLFDAKLQVNSCYWIDAYGCKKTEKWQQTLENDMTLLFGKYTQIILESYETSGTSMNLVTQQPTGYPVGISKSRTSGIMGPMAPFLLPPPEVETQETEMPQQHMPIRALLEVKPETNVTLEILKVQETVLSWWGVNLVQMLTEKEASIHILFLTNKSNSSGILMCSNASNRPTCARCEYYINYRVDAPSNNPKTFKPFRMPFCSFQYNNRILPPFKNARIK</sequence>
<evidence type="ECO:0000313" key="2">
    <source>
        <dbReference type="Proteomes" id="UP000245207"/>
    </source>
</evidence>